<dbReference type="Proteomes" id="UP000175669">
    <property type="component" value="Unassembled WGS sequence"/>
</dbReference>
<sequence>MITRYHLTALISGLTLLLSVPVNSQVFPRGNGLSLSGVNQFDLYVQLSDWQDINADQTEFRRQALEALATRLASVGITRRSASRDYLLCNVRATQSNGLVAYTTTPEYWNLRSTDVHTLLWQNEAIAIVDQAEFSTELVASACADHIMAEWSKWNPAT</sequence>
<proteinExistence type="predicted"/>
<protein>
    <recommendedName>
        <fullName evidence="3">DUF4136 domain-containing protein</fullName>
    </recommendedName>
</protein>
<keyword evidence="2" id="KW-1185">Reference proteome</keyword>
<dbReference type="RefSeq" id="WP_070118831.1">
    <property type="nucleotide sequence ID" value="NZ_MASR01000002.1"/>
</dbReference>
<reference evidence="2" key="1">
    <citation type="submission" date="2016-07" db="EMBL/GenBank/DDBJ databases">
        <authorList>
            <person name="Florea S."/>
            <person name="Webb J.S."/>
            <person name="Jaromczyk J."/>
            <person name="Schardl C.L."/>
        </authorList>
    </citation>
    <scope>NUCLEOTIDE SEQUENCE [LARGE SCALE GENOMIC DNA]</scope>
    <source>
        <strain evidence="2">KCTC 42131</strain>
    </source>
</reference>
<accession>A0A1E8CGK0</accession>
<comment type="caution">
    <text evidence="1">The sequence shown here is derived from an EMBL/GenBank/DDBJ whole genome shotgun (WGS) entry which is preliminary data.</text>
</comment>
<evidence type="ECO:0008006" key="3">
    <source>
        <dbReference type="Google" id="ProtNLM"/>
    </source>
</evidence>
<dbReference type="OrthoDB" id="7063969at2"/>
<dbReference type="STRING" id="1524254.PHACT_13660"/>
<name>A0A1E8CGK0_9GAMM</name>
<gene>
    <name evidence="1" type="ORF">PHACT_13660</name>
</gene>
<evidence type="ECO:0000313" key="1">
    <source>
        <dbReference type="EMBL" id="OFE11581.1"/>
    </source>
</evidence>
<evidence type="ECO:0000313" key="2">
    <source>
        <dbReference type="Proteomes" id="UP000175669"/>
    </source>
</evidence>
<organism evidence="1 2">
    <name type="scientific">Pseudohongiella acticola</name>
    <dbReference type="NCBI Taxonomy" id="1524254"/>
    <lineage>
        <taxon>Bacteria</taxon>
        <taxon>Pseudomonadati</taxon>
        <taxon>Pseudomonadota</taxon>
        <taxon>Gammaproteobacteria</taxon>
        <taxon>Pseudomonadales</taxon>
        <taxon>Pseudohongiellaceae</taxon>
        <taxon>Pseudohongiella</taxon>
    </lineage>
</organism>
<dbReference type="EMBL" id="MASR01000002">
    <property type="protein sequence ID" value="OFE11581.1"/>
    <property type="molecule type" value="Genomic_DNA"/>
</dbReference>
<dbReference type="AlphaFoldDB" id="A0A1E8CGK0"/>